<dbReference type="RefSeq" id="WP_089297220.1">
    <property type="nucleotide sequence ID" value="NZ_BOMU01000083.1"/>
</dbReference>
<protein>
    <submittedName>
        <fullName evidence="1">Uncharacterized protein</fullName>
    </submittedName>
</protein>
<keyword evidence="2" id="KW-1185">Reference proteome</keyword>
<reference evidence="1 2" key="1">
    <citation type="submission" date="2017-06" db="EMBL/GenBank/DDBJ databases">
        <authorList>
            <person name="Kim H.J."/>
            <person name="Triplett B.A."/>
        </authorList>
    </citation>
    <scope>NUCLEOTIDE SEQUENCE [LARGE SCALE GENOMIC DNA]</scope>
    <source>
        <strain evidence="1 2">DSM 43151</strain>
    </source>
</reference>
<evidence type="ECO:0000313" key="1">
    <source>
        <dbReference type="EMBL" id="SNS53170.1"/>
    </source>
</evidence>
<accession>A0A239F813</accession>
<dbReference type="Proteomes" id="UP000198415">
    <property type="component" value="Unassembled WGS sequence"/>
</dbReference>
<gene>
    <name evidence="1" type="ORF">SAMN06264365_117140</name>
</gene>
<proteinExistence type="predicted"/>
<name>A0A239F813_9ACTN</name>
<dbReference type="OrthoDB" id="3295371at2"/>
<dbReference type="AlphaFoldDB" id="A0A239F813"/>
<sequence length="190" mass="20865">MIWQSFTTRRALTAEPVDFRWGSSGATSERRHAPLVVREPETAWWQAQVRSMVTVAEIGEYDAACHREDLMARLARLAEDDELLVVFGSDGRSAPQGLVAELRHRLPRHGVVAVAVRNGEKRLLRHAAAVERLLDGGGLPVVITPAIGLHEVTAGIASYLRADRVLRVLRSTSGADLCLVWQRGTEASLS</sequence>
<dbReference type="EMBL" id="FZNR01000017">
    <property type="protein sequence ID" value="SNS53170.1"/>
    <property type="molecule type" value="Genomic_DNA"/>
</dbReference>
<evidence type="ECO:0000313" key="2">
    <source>
        <dbReference type="Proteomes" id="UP000198415"/>
    </source>
</evidence>
<organism evidence="1 2">
    <name type="scientific">Actinoplanes regularis</name>
    <dbReference type="NCBI Taxonomy" id="52697"/>
    <lineage>
        <taxon>Bacteria</taxon>
        <taxon>Bacillati</taxon>
        <taxon>Actinomycetota</taxon>
        <taxon>Actinomycetes</taxon>
        <taxon>Micromonosporales</taxon>
        <taxon>Micromonosporaceae</taxon>
        <taxon>Actinoplanes</taxon>
    </lineage>
</organism>